<organism evidence="2 3">
    <name type="scientific">Frigoriflavimonas asaccharolytica</name>
    <dbReference type="NCBI Taxonomy" id="2735899"/>
    <lineage>
        <taxon>Bacteria</taxon>
        <taxon>Pseudomonadati</taxon>
        <taxon>Bacteroidota</taxon>
        <taxon>Flavobacteriia</taxon>
        <taxon>Flavobacteriales</taxon>
        <taxon>Weeksellaceae</taxon>
        <taxon>Frigoriflavimonas</taxon>
    </lineage>
</organism>
<reference evidence="2" key="1">
    <citation type="submission" date="2020-05" db="EMBL/GenBank/DDBJ databases">
        <title>Genomic Encyclopedia of Type Strains, Phase IV (KMG-V): Genome sequencing to study the core and pangenomes of soil and plant-associated prokaryotes.</title>
        <authorList>
            <person name="Whitman W."/>
        </authorList>
    </citation>
    <scope>NUCLEOTIDE SEQUENCE</scope>
    <source>
        <strain evidence="2">16F</strain>
    </source>
</reference>
<sequence>MKNKIFKKGVMLFLLTLTIFLNAKNYNPSSEVFNVFETKDFIQSKVETKTFFNEKYGVTYDISFGSDNFGNITSVNIKFATENMTKLQKEVFIQKYKNMLQKFTKLSKDNKKLLIYPEESCISGCISGWQCSDKPTNAGVALCTGDCIEECYL</sequence>
<keyword evidence="3" id="KW-1185">Reference proteome</keyword>
<evidence type="ECO:0000256" key="1">
    <source>
        <dbReference type="SAM" id="SignalP"/>
    </source>
</evidence>
<evidence type="ECO:0000313" key="2">
    <source>
        <dbReference type="EMBL" id="NRS93906.1"/>
    </source>
</evidence>
<name>A0A8J8GAF9_9FLAO</name>
<feature type="chain" id="PRO_5035315272" evidence="1">
    <location>
        <begin position="24"/>
        <end position="153"/>
    </location>
</feature>
<dbReference type="AlphaFoldDB" id="A0A8J8GAF9"/>
<dbReference type="Proteomes" id="UP000610746">
    <property type="component" value="Unassembled WGS sequence"/>
</dbReference>
<comment type="caution">
    <text evidence="2">The sequence shown here is derived from an EMBL/GenBank/DDBJ whole genome shotgun (WGS) entry which is preliminary data.</text>
</comment>
<gene>
    <name evidence="2" type="ORF">HNQ03_002997</name>
</gene>
<dbReference type="RefSeq" id="WP_173780443.1">
    <property type="nucleotide sequence ID" value="NZ_JABSNO010000031.1"/>
</dbReference>
<keyword evidence="1" id="KW-0732">Signal</keyword>
<accession>A0A8J8GAF9</accession>
<evidence type="ECO:0000313" key="3">
    <source>
        <dbReference type="Proteomes" id="UP000610746"/>
    </source>
</evidence>
<dbReference type="EMBL" id="JABSNO010000031">
    <property type="protein sequence ID" value="NRS93906.1"/>
    <property type="molecule type" value="Genomic_DNA"/>
</dbReference>
<feature type="signal peptide" evidence="1">
    <location>
        <begin position="1"/>
        <end position="23"/>
    </location>
</feature>
<proteinExistence type="predicted"/>
<protein>
    <submittedName>
        <fullName evidence="2">Uncharacterized protein</fullName>
    </submittedName>
</protein>